<organism evidence="9 10">
    <name type="scientific">Microlunatus kandeliicorticis</name>
    <dbReference type="NCBI Taxonomy" id="1759536"/>
    <lineage>
        <taxon>Bacteria</taxon>
        <taxon>Bacillati</taxon>
        <taxon>Actinomycetota</taxon>
        <taxon>Actinomycetes</taxon>
        <taxon>Propionibacteriales</taxon>
        <taxon>Propionibacteriaceae</taxon>
        <taxon>Microlunatus</taxon>
    </lineage>
</organism>
<dbReference type="PANTHER" id="PTHR23517:SF13">
    <property type="entry name" value="MAJOR FACILITATOR SUPERFAMILY MFS_1"/>
    <property type="match status" value="1"/>
</dbReference>
<dbReference type="InterPro" id="IPR036259">
    <property type="entry name" value="MFS_trans_sf"/>
</dbReference>
<feature type="transmembrane region" description="Helical" evidence="7">
    <location>
        <begin position="386"/>
        <end position="404"/>
    </location>
</feature>
<dbReference type="InterPro" id="IPR020846">
    <property type="entry name" value="MFS_dom"/>
</dbReference>
<keyword evidence="3" id="KW-1003">Cell membrane</keyword>
<evidence type="ECO:0000256" key="5">
    <source>
        <dbReference type="ARBA" id="ARBA00022989"/>
    </source>
</evidence>
<feature type="domain" description="Major facilitator superfamily (MFS) profile" evidence="8">
    <location>
        <begin position="1"/>
        <end position="409"/>
    </location>
</feature>
<dbReference type="PROSITE" id="PS50850">
    <property type="entry name" value="MFS"/>
    <property type="match status" value="1"/>
</dbReference>
<evidence type="ECO:0000256" key="2">
    <source>
        <dbReference type="ARBA" id="ARBA00022448"/>
    </source>
</evidence>
<name>A0A7W3IRA8_9ACTN</name>
<evidence type="ECO:0000256" key="6">
    <source>
        <dbReference type="ARBA" id="ARBA00023136"/>
    </source>
</evidence>
<comment type="subcellular location">
    <subcellularLocation>
        <location evidence="1">Cell membrane</location>
        <topology evidence="1">Multi-pass membrane protein</topology>
    </subcellularLocation>
</comment>
<dbReference type="RefSeq" id="WP_182559334.1">
    <property type="nucleotide sequence ID" value="NZ_JACGWT010000002.1"/>
</dbReference>
<gene>
    <name evidence="9" type="ORF">FHX74_001370</name>
</gene>
<dbReference type="Proteomes" id="UP000523079">
    <property type="component" value="Unassembled WGS sequence"/>
</dbReference>
<sequence length="409" mass="41423">MTVTTDCPEVSVVAAPVERVRPRHARRSGALALPLSMVVSFLAASAAPVPLWAHYGAVWHGGALVTTAAFATYAGAVLVGLLVLGEVSNHLGRVPVLLAALALQTTALLLFAGADGYPPIFVGRVLQGLAAGAALGTLGALMIEAHRERGTLASAAAPGVGTGTGSLLAALLVAYLPWPTHLVYLVLVGVFTVQAVALLRIGESSPRRPGLRRSLRPTVAVPGRVRPAFVAVAPVLFAVWALPGFFSSLGPVLIRRLAHSPSVLLGGLGLFLLATVATVATVVLRDLTAARTMLVGVLTLLVGLVGLVGGLLLGLPVVYLVATVPAGAGFGSALQGAMRSVVSLAAPDERPGLLSAAYLVSYAGLGLPAVLAGVLVSLGLPVDDVATGYLAAVAGLVLLGYVSLRRATR</sequence>
<dbReference type="PANTHER" id="PTHR23517">
    <property type="entry name" value="RESISTANCE PROTEIN MDTM, PUTATIVE-RELATED-RELATED"/>
    <property type="match status" value="1"/>
</dbReference>
<dbReference type="InterPro" id="IPR011701">
    <property type="entry name" value="MFS"/>
</dbReference>
<accession>A0A7W3IRA8</accession>
<feature type="transmembrane region" description="Helical" evidence="7">
    <location>
        <begin position="120"/>
        <end position="143"/>
    </location>
</feature>
<evidence type="ECO:0000313" key="10">
    <source>
        <dbReference type="Proteomes" id="UP000523079"/>
    </source>
</evidence>
<comment type="caution">
    <text evidence="9">The sequence shown here is derived from an EMBL/GenBank/DDBJ whole genome shotgun (WGS) entry which is preliminary data.</text>
</comment>
<feature type="transmembrane region" description="Helical" evidence="7">
    <location>
        <begin position="263"/>
        <end position="284"/>
    </location>
</feature>
<keyword evidence="6 7" id="KW-0472">Membrane</keyword>
<evidence type="ECO:0000256" key="3">
    <source>
        <dbReference type="ARBA" id="ARBA00022475"/>
    </source>
</evidence>
<keyword evidence="4 7" id="KW-0812">Transmembrane</keyword>
<dbReference type="GO" id="GO:0022857">
    <property type="term" value="F:transmembrane transporter activity"/>
    <property type="evidence" value="ECO:0007669"/>
    <property type="project" value="InterPro"/>
</dbReference>
<evidence type="ECO:0000259" key="8">
    <source>
        <dbReference type="PROSITE" id="PS50850"/>
    </source>
</evidence>
<feature type="transmembrane region" description="Helical" evidence="7">
    <location>
        <begin position="359"/>
        <end position="380"/>
    </location>
</feature>
<dbReference type="SUPFAM" id="SSF103473">
    <property type="entry name" value="MFS general substrate transporter"/>
    <property type="match status" value="1"/>
</dbReference>
<feature type="transmembrane region" description="Helical" evidence="7">
    <location>
        <begin position="59"/>
        <end position="84"/>
    </location>
</feature>
<feature type="transmembrane region" description="Helical" evidence="7">
    <location>
        <begin position="319"/>
        <end position="338"/>
    </location>
</feature>
<evidence type="ECO:0000256" key="7">
    <source>
        <dbReference type="SAM" id="Phobius"/>
    </source>
</evidence>
<keyword evidence="5 7" id="KW-1133">Transmembrane helix</keyword>
<feature type="transmembrane region" description="Helical" evidence="7">
    <location>
        <begin position="182"/>
        <end position="202"/>
    </location>
</feature>
<feature type="transmembrane region" description="Helical" evidence="7">
    <location>
        <begin position="31"/>
        <end position="53"/>
    </location>
</feature>
<dbReference type="Gene3D" id="1.20.1250.20">
    <property type="entry name" value="MFS general substrate transporter like domains"/>
    <property type="match status" value="1"/>
</dbReference>
<feature type="transmembrane region" description="Helical" evidence="7">
    <location>
        <begin position="96"/>
        <end position="114"/>
    </location>
</feature>
<protein>
    <submittedName>
        <fullName evidence="9">MFS family permease</fullName>
    </submittedName>
</protein>
<dbReference type="EMBL" id="JACGWT010000002">
    <property type="protein sequence ID" value="MBA8793765.1"/>
    <property type="molecule type" value="Genomic_DNA"/>
</dbReference>
<feature type="transmembrane region" description="Helical" evidence="7">
    <location>
        <begin position="293"/>
        <end position="313"/>
    </location>
</feature>
<keyword evidence="10" id="KW-1185">Reference proteome</keyword>
<feature type="transmembrane region" description="Helical" evidence="7">
    <location>
        <begin position="155"/>
        <end position="176"/>
    </location>
</feature>
<proteinExistence type="predicted"/>
<dbReference type="AlphaFoldDB" id="A0A7W3IRA8"/>
<evidence type="ECO:0000256" key="4">
    <source>
        <dbReference type="ARBA" id="ARBA00022692"/>
    </source>
</evidence>
<dbReference type="GO" id="GO:0005886">
    <property type="term" value="C:plasma membrane"/>
    <property type="evidence" value="ECO:0007669"/>
    <property type="project" value="UniProtKB-SubCell"/>
</dbReference>
<dbReference type="InterPro" id="IPR050171">
    <property type="entry name" value="MFS_Transporters"/>
</dbReference>
<reference evidence="9 10" key="1">
    <citation type="submission" date="2020-07" db="EMBL/GenBank/DDBJ databases">
        <title>Sequencing the genomes of 1000 actinobacteria strains.</title>
        <authorList>
            <person name="Klenk H.-P."/>
        </authorList>
    </citation>
    <scope>NUCLEOTIDE SEQUENCE [LARGE SCALE GENOMIC DNA]</scope>
    <source>
        <strain evidence="9 10">DSM 100723</strain>
    </source>
</reference>
<feature type="transmembrane region" description="Helical" evidence="7">
    <location>
        <begin position="223"/>
        <end position="243"/>
    </location>
</feature>
<dbReference type="Pfam" id="PF07690">
    <property type="entry name" value="MFS_1"/>
    <property type="match status" value="1"/>
</dbReference>
<keyword evidence="2" id="KW-0813">Transport</keyword>
<evidence type="ECO:0000313" key="9">
    <source>
        <dbReference type="EMBL" id="MBA8793765.1"/>
    </source>
</evidence>
<evidence type="ECO:0000256" key="1">
    <source>
        <dbReference type="ARBA" id="ARBA00004651"/>
    </source>
</evidence>